<dbReference type="InterPro" id="IPR029045">
    <property type="entry name" value="ClpP/crotonase-like_dom_sf"/>
</dbReference>
<comment type="similarity">
    <text evidence="1">Belongs to the enoyl-CoA hydratase/isomerase family.</text>
</comment>
<dbReference type="Proteomes" id="UP000600865">
    <property type="component" value="Unassembled WGS sequence"/>
</dbReference>
<proteinExistence type="inferred from homology"/>
<sequence length="52" mass="6029">MTVLRGMAEDSLETALSAQEDYPEFKVWRESDDVVEGIRAFVEKRKPVWKGQ</sequence>
<evidence type="ECO:0000313" key="2">
    <source>
        <dbReference type="EMBL" id="GGX58835.1"/>
    </source>
</evidence>
<comment type="caution">
    <text evidence="2">The sequence shown here is derived from an EMBL/GenBank/DDBJ whole genome shotgun (WGS) entry which is preliminary data.</text>
</comment>
<accession>A0A918KCR3</accession>
<dbReference type="EMBL" id="BMYV01000001">
    <property type="protein sequence ID" value="GGX58835.1"/>
    <property type="molecule type" value="Genomic_DNA"/>
</dbReference>
<evidence type="ECO:0000256" key="1">
    <source>
        <dbReference type="ARBA" id="ARBA00005254"/>
    </source>
</evidence>
<organism evidence="2 3">
    <name type="scientific">Litorimonas cladophorae</name>
    <dbReference type="NCBI Taxonomy" id="1220491"/>
    <lineage>
        <taxon>Bacteria</taxon>
        <taxon>Pseudomonadati</taxon>
        <taxon>Pseudomonadota</taxon>
        <taxon>Alphaproteobacteria</taxon>
        <taxon>Maricaulales</taxon>
        <taxon>Robiginitomaculaceae</taxon>
    </lineage>
</organism>
<reference evidence="2 3" key="1">
    <citation type="journal article" date="2014" name="Int. J. Syst. Evol. Microbiol.">
        <title>Complete genome sequence of Corynebacterium casei LMG S-19264T (=DSM 44701T), isolated from a smear-ripened cheese.</title>
        <authorList>
            <consortium name="US DOE Joint Genome Institute (JGI-PGF)"/>
            <person name="Walter F."/>
            <person name="Albersmeier A."/>
            <person name="Kalinowski J."/>
            <person name="Ruckert C."/>
        </authorList>
    </citation>
    <scope>NUCLEOTIDE SEQUENCE [LARGE SCALE GENOMIC DNA]</scope>
    <source>
        <strain evidence="2 3">KCTC 23968</strain>
    </source>
</reference>
<gene>
    <name evidence="2" type="ORF">GCM10011309_05310</name>
</gene>
<evidence type="ECO:0000313" key="3">
    <source>
        <dbReference type="Proteomes" id="UP000600865"/>
    </source>
</evidence>
<dbReference type="InterPro" id="IPR014748">
    <property type="entry name" value="Enoyl-CoA_hydra_C"/>
</dbReference>
<dbReference type="Gene3D" id="1.10.12.10">
    <property type="entry name" value="Lyase 2-enoyl-coa Hydratase, Chain A, domain 2"/>
    <property type="match status" value="1"/>
</dbReference>
<dbReference type="SUPFAM" id="SSF52096">
    <property type="entry name" value="ClpP/crotonase"/>
    <property type="match status" value="1"/>
</dbReference>
<name>A0A918KCR3_9PROT</name>
<protein>
    <recommendedName>
        <fullName evidence="4">Enoyl-CoA hydratase</fullName>
    </recommendedName>
</protein>
<dbReference type="AlphaFoldDB" id="A0A918KCR3"/>
<keyword evidence="3" id="KW-1185">Reference proteome</keyword>
<evidence type="ECO:0008006" key="4">
    <source>
        <dbReference type="Google" id="ProtNLM"/>
    </source>
</evidence>